<evidence type="ECO:0000313" key="1">
    <source>
        <dbReference type="EMBL" id="EYB81358.1"/>
    </source>
</evidence>
<evidence type="ECO:0000313" key="2">
    <source>
        <dbReference type="Proteomes" id="UP000024635"/>
    </source>
</evidence>
<dbReference type="AlphaFoldDB" id="A0A016RSQ3"/>
<keyword evidence="2" id="KW-1185">Reference proteome</keyword>
<name>A0A016RSQ3_9BILA</name>
<sequence>MRSATAKQPQKQLCRTARKSLEKGPRIKCHAFRETVLSTVTMPINGVGTLFFEVGDDLHPFLADKEFLHMTGACRKHRV</sequence>
<proteinExistence type="predicted"/>
<dbReference type="Proteomes" id="UP000024635">
    <property type="component" value="Unassembled WGS sequence"/>
</dbReference>
<protein>
    <submittedName>
        <fullName evidence="1">Uncharacterized protein</fullName>
    </submittedName>
</protein>
<dbReference type="OrthoDB" id="5777586at2759"/>
<accession>A0A016RSQ3</accession>
<comment type="caution">
    <text evidence="1">The sequence shown here is derived from an EMBL/GenBank/DDBJ whole genome shotgun (WGS) entry which is preliminary data.</text>
</comment>
<organism evidence="1 2">
    <name type="scientific">Ancylostoma ceylanicum</name>
    <dbReference type="NCBI Taxonomy" id="53326"/>
    <lineage>
        <taxon>Eukaryota</taxon>
        <taxon>Metazoa</taxon>
        <taxon>Ecdysozoa</taxon>
        <taxon>Nematoda</taxon>
        <taxon>Chromadorea</taxon>
        <taxon>Rhabditida</taxon>
        <taxon>Rhabditina</taxon>
        <taxon>Rhabditomorpha</taxon>
        <taxon>Strongyloidea</taxon>
        <taxon>Ancylostomatidae</taxon>
        <taxon>Ancylostomatinae</taxon>
        <taxon>Ancylostoma</taxon>
    </lineage>
</organism>
<reference evidence="2" key="1">
    <citation type="journal article" date="2015" name="Nat. Genet.">
        <title>The genome and transcriptome of the zoonotic hookworm Ancylostoma ceylanicum identify infection-specific gene families.</title>
        <authorList>
            <person name="Schwarz E.M."/>
            <person name="Hu Y."/>
            <person name="Antoshechkin I."/>
            <person name="Miller M.M."/>
            <person name="Sternberg P.W."/>
            <person name="Aroian R.V."/>
        </authorList>
    </citation>
    <scope>NUCLEOTIDE SEQUENCE</scope>
    <source>
        <strain evidence="2">HY135</strain>
    </source>
</reference>
<dbReference type="EMBL" id="JARK01001722">
    <property type="protein sequence ID" value="EYB81358.1"/>
    <property type="molecule type" value="Genomic_DNA"/>
</dbReference>
<gene>
    <name evidence="1" type="primary">Acey_s0386.g443</name>
    <name evidence="1" type="ORF">Y032_0386g443</name>
</gene>